<gene>
    <name evidence="1" type="ORF">Ctaglu_48520</name>
</gene>
<dbReference type="AlphaFoldDB" id="A0A401UUI5"/>
<evidence type="ECO:0000313" key="1">
    <source>
        <dbReference type="EMBL" id="GCD13229.1"/>
    </source>
</evidence>
<organism evidence="1 2">
    <name type="scientific">Clostridium tagluense</name>
    <dbReference type="NCBI Taxonomy" id="360422"/>
    <lineage>
        <taxon>Bacteria</taxon>
        <taxon>Bacillati</taxon>
        <taxon>Bacillota</taxon>
        <taxon>Clostridia</taxon>
        <taxon>Eubacteriales</taxon>
        <taxon>Clostridiaceae</taxon>
        <taxon>Clostridium</taxon>
    </lineage>
</organism>
<dbReference type="Proteomes" id="UP000287872">
    <property type="component" value="Unassembled WGS sequence"/>
</dbReference>
<evidence type="ECO:0000313" key="2">
    <source>
        <dbReference type="Proteomes" id="UP000287872"/>
    </source>
</evidence>
<evidence type="ECO:0008006" key="3">
    <source>
        <dbReference type="Google" id="ProtNLM"/>
    </source>
</evidence>
<comment type="caution">
    <text evidence="1">The sequence shown here is derived from an EMBL/GenBank/DDBJ whole genome shotgun (WGS) entry which is preliminary data.</text>
</comment>
<sequence length="78" mass="9055">MKNLKLDGYIKLFANELKLCFSREEISNNTRIPSMWDKYFKRIRILDSTAFQVLESYKNIYPGSGGSSQSSGVKIYHK</sequence>
<protein>
    <recommendedName>
        <fullName evidence="3">Transposase DDE domain-containing protein</fullName>
    </recommendedName>
</protein>
<keyword evidence="2" id="KW-1185">Reference proteome</keyword>
<reference evidence="1 2" key="1">
    <citation type="submission" date="2018-11" db="EMBL/GenBank/DDBJ databases">
        <title>Genome sequencing and assembly of Clostridium tagluense strain A121.</title>
        <authorList>
            <person name="Murakami T."/>
            <person name="Segawa T."/>
            <person name="Shcherbakova V.A."/>
            <person name="Mori H."/>
            <person name="Yoshimura Y."/>
        </authorList>
    </citation>
    <scope>NUCLEOTIDE SEQUENCE [LARGE SCALE GENOMIC DNA]</scope>
    <source>
        <strain evidence="1 2">A121</strain>
    </source>
</reference>
<proteinExistence type="predicted"/>
<accession>A0A401UUI5</accession>
<name>A0A401UUI5_9CLOT</name>
<dbReference type="EMBL" id="BHYK01000072">
    <property type="protein sequence ID" value="GCD13229.1"/>
    <property type="molecule type" value="Genomic_DNA"/>
</dbReference>